<accession>A0A3D8GSQ7</accession>
<gene>
    <name evidence="2" type="ORF">DRW41_06425</name>
</gene>
<comment type="caution">
    <text evidence="2">The sequence shown here is derived from an EMBL/GenBank/DDBJ whole genome shotgun (WGS) entry which is preliminary data.</text>
</comment>
<dbReference type="SUPFAM" id="SSF55729">
    <property type="entry name" value="Acyl-CoA N-acyltransferases (Nat)"/>
    <property type="match status" value="1"/>
</dbReference>
<dbReference type="EMBL" id="QNQT01000002">
    <property type="protein sequence ID" value="RDU37478.1"/>
    <property type="molecule type" value="Genomic_DNA"/>
</dbReference>
<dbReference type="RefSeq" id="WP_115451152.1">
    <property type="nucleotide sequence ID" value="NZ_QNQT01000002.1"/>
</dbReference>
<dbReference type="InterPro" id="IPR000182">
    <property type="entry name" value="GNAT_dom"/>
</dbReference>
<evidence type="ECO:0000313" key="3">
    <source>
        <dbReference type="Proteomes" id="UP000257144"/>
    </source>
</evidence>
<dbReference type="Pfam" id="PF00583">
    <property type="entry name" value="Acetyltransf_1"/>
    <property type="match status" value="1"/>
</dbReference>
<evidence type="ECO:0000259" key="1">
    <source>
        <dbReference type="PROSITE" id="PS51186"/>
    </source>
</evidence>
<evidence type="ECO:0000313" key="2">
    <source>
        <dbReference type="EMBL" id="RDU37478.1"/>
    </source>
</evidence>
<dbReference type="PIRSF" id="PIRSF037663">
    <property type="entry name" value="Acetyltransf_GNAT_prd"/>
    <property type="match status" value="1"/>
</dbReference>
<dbReference type="InterPro" id="IPR017255">
    <property type="entry name" value="AcTrfase_GNAT_prd"/>
</dbReference>
<keyword evidence="2" id="KW-0808">Transferase</keyword>
<dbReference type="GO" id="GO:0016747">
    <property type="term" value="F:acyltransferase activity, transferring groups other than amino-acyl groups"/>
    <property type="evidence" value="ECO:0007669"/>
    <property type="project" value="InterPro"/>
</dbReference>
<dbReference type="InterPro" id="IPR016181">
    <property type="entry name" value="Acyl_CoA_acyltransferase"/>
</dbReference>
<keyword evidence="3" id="KW-1185">Reference proteome</keyword>
<dbReference type="Gene3D" id="3.40.630.30">
    <property type="match status" value="1"/>
</dbReference>
<dbReference type="AlphaFoldDB" id="A0A3D8GSQ7"/>
<dbReference type="PANTHER" id="PTHR43072">
    <property type="entry name" value="N-ACETYLTRANSFERASE"/>
    <property type="match status" value="1"/>
</dbReference>
<dbReference type="Proteomes" id="UP000257144">
    <property type="component" value="Unassembled WGS sequence"/>
</dbReference>
<feature type="domain" description="N-acetyltransferase" evidence="1">
    <location>
        <begin position="1"/>
        <end position="165"/>
    </location>
</feature>
<dbReference type="PROSITE" id="PS51186">
    <property type="entry name" value="GNAT"/>
    <property type="match status" value="1"/>
</dbReference>
<proteinExistence type="predicted"/>
<dbReference type="OrthoDB" id="9773249at2"/>
<sequence length="165" mass="18035">MEIRRAAAGDGARLAALIKHVEATSEFMMYGPGERVLTAVQQEGMIARLAEESNTALFVAEKDGELIGYLFAIGGGAPRKRHCAYIVAGIAEAHRGSGTGTRLFGELLAWASQAGIHRLELTVMAHNEAAIGLYKKMGFQIEGTKHHSLFINSSYIDEYYMYKLI</sequence>
<organism evidence="2 3">
    <name type="scientific">Neobacillus piezotolerans</name>
    <dbReference type="NCBI Taxonomy" id="2259171"/>
    <lineage>
        <taxon>Bacteria</taxon>
        <taxon>Bacillati</taxon>
        <taxon>Bacillota</taxon>
        <taxon>Bacilli</taxon>
        <taxon>Bacillales</taxon>
        <taxon>Bacillaceae</taxon>
        <taxon>Neobacillus</taxon>
    </lineage>
</organism>
<reference evidence="2 3" key="1">
    <citation type="submission" date="2018-07" db="EMBL/GenBank/DDBJ databases">
        <title>Bacillus sp. YLB-04 draft genome sequence.</title>
        <authorList>
            <person name="Yu L."/>
            <person name="Tang X."/>
        </authorList>
    </citation>
    <scope>NUCLEOTIDE SEQUENCE [LARGE SCALE GENOMIC DNA]</scope>
    <source>
        <strain evidence="2 3">YLB-04</strain>
    </source>
</reference>
<protein>
    <submittedName>
        <fullName evidence="2">GNAT family N-acetyltransferase</fullName>
    </submittedName>
</protein>
<dbReference type="CDD" id="cd04301">
    <property type="entry name" value="NAT_SF"/>
    <property type="match status" value="1"/>
</dbReference>
<name>A0A3D8GSQ7_9BACI</name>